<gene>
    <name evidence="4" type="primary">ycf80</name>
    <name evidence="4" type="ORF">SCTW_099</name>
</gene>
<dbReference type="InterPro" id="IPR007378">
    <property type="entry name" value="Tic22-like"/>
</dbReference>
<keyword evidence="2" id="KW-0150">Chloroplast</keyword>
<dbReference type="Gene3D" id="3.40.1350.100">
    <property type="match status" value="1"/>
</dbReference>
<dbReference type="AlphaFoldDB" id="A0A9Y1MWP7"/>
<dbReference type="GO" id="GO:0015031">
    <property type="term" value="P:protein transport"/>
    <property type="evidence" value="ECO:0007669"/>
    <property type="project" value="InterPro"/>
</dbReference>
<evidence type="ECO:0000313" key="4">
    <source>
        <dbReference type="EMBL" id="WDA98881.1"/>
    </source>
</evidence>
<protein>
    <submittedName>
        <fullName evidence="4">Uncharacterized protein</fullName>
    </submittedName>
</protein>
<sequence>MISSFDQSKLFQDWQTHILSHNSFIHEISTLSYKETEDNFFDLLIKQQGIKVSLPKNPNLHAPTKFEMAQKGSIKFPIPQRAPTFSSIKASRFPNKNQKKLCSIFQAIPIYTIINNYNEIVLASPRQDIQKSFLYSLLQHYQKNFVWKNDAGAISLGLFFTSKSDAELFLNEVKTASSNYSKEKELLIKCISLSEAYKIYKTSPLGIQFKFIPDLQVLKHTIKKYNKIPNLEIATRQYINKYECSGTPIYKIDKDWLQSSKLDLSKNYKSSKMTSFFKKELIFFNYYDLMKFWKLLQLELEDINLSNRPKVILSNLESLILEIENSEEAPNIRIFPLYKSYKDLQNSRVNTNLYSGFSNFLEEKISPKINLIRNLSKKIIWVLTSNTKPSTW</sequence>
<dbReference type="Pfam" id="PF04278">
    <property type="entry name" value="Tic22"/>
    <property type="match status" value="1"/>
</dbReference>
<evidence type="ECO:0000256" key="1">
    <source>
        <dbReference type="ARBA" id="ARBA00004229"/>
    </source>
</evidence>
<dbReference type="PANTHER" id="PTHR33926:SF4">
    <property type="entry name" value="PROTEIN TIC 22, CHLOROPLASTIC"/>
    <property type="match status" value="1"/>
</dbReference>
<evidence type="ECO:0000256" key="2">
    <source>
        <dbReference type="ARBA" id="ARBA00022528"/>
    </source>
</evidence>
<keyword evidence="3 4" id="KW-0934">Plastid</keyword>
<evidence type="ECO:0000256" key="3">
    <source>
        <dbReference type="ARBA" id="ARBA00022640"/>
    </source>
</evidence>
<dbReference type="EMBL" id="OP616811">
    <property type="protein sequence ID" value="WDA98881.1"/>
    <property type="molecule type" value="Genomic_DNA"/>
</dbReference>
<geneLocation type="plastid" evidence="4"/>
<name>A0A9Y1MWP7_9RHOD</name>
<comment type="subcellular location">
    <subcellularLocation>
        <location evidence="1">Plastid</location>
        <location evidence="1">Chloroplast</location>
    </subcellularLocation>
</comment>
<proteinExistence type="predicted"/>
<reference evidence="4" key="1">
    <citation type="journal article" date="2023" name="J. Phycol.">
        <title>Revised classification of the Cyanidiophyceae based on plastid genome data with descriptions of the Cavernulicolales ord. nov. and Galdieriales ord. nov. (Rhodophyta).</title>
        <authorList>
            <person name="Park S.I."/>
            <person name="Cho C.H."/>
            <person name="Ciniglia C."/>
            <person name="Huang T.Y."/>
            <person name="Liu S.L."/>
            <person name="Bustamante D.E."/>
            <person name="Calderon M.S."/>
            <person name="Mansilla A."/>
            <person name="McDermott T."/>
            <person name="Andersen R.A."/>
            <person name="Yoon H.S."/>
        </authorList>
    </citation>
    <scope>NUCLEOTIDE SEQUENCE</scope>
</reference>
<dbReference type="PANTHER" id="PTHR33926">
    <property type="entry name" value="PROTEIN TIC 22, CHLOROPLASTIC"/>
    <property type="match status" value="1"/>
</dbReference>
<accession>A0A9Y1MWP7</accession>
<dbReference type="GO" id="GO:0009507">
    <property type="term" value="C:chloroplast"/>
    <property type="evidence" value="ECO:0007669"/>
    <property type="project" value="UniProtKB-SubCell"/>
</dbReference>
<organism evidence="4">
    <name type="scientific">Sciadococcus taiwanensis</name>
    <dbReference type="NCBI Taxonomy" id="3028030"/>
    <lineage>
        <taxon>Eukaryota</taxon>
        <taxon>Rhodophyta</taxon>
        <taxon>Bangiophyceae</taxon>
        <taxon>Cavernulicolales</taxon>
        <taxon>Cavernulicolaceae</taxon>
        <taxon>Sciadococcus</taxon>
    </lineage>
</organism>